<dbReference type="REBASE" id="415836">
    <property type="entry name" value="S.Pfl10392I"/>
</dbReference>
<keyword evidence="2" id="KW-0680">Restriction system</keyword>
<dbReference type="Proteomes" id="UP000255125">
    <property type="component" value="Unassembled WGS sequence"/>
</dbReference>
<dbReference type="SUPFAM" id="SSF116734">
    <property type="entry name" value="DNA methylase specificity domain"/>
    <property type="match status" value="2"/>
</dbReference>
<evidence type="ECO:0000259" key="4">
    <source>
        <dbReference type="Pfam" id="PF01420"/>
    </source>
</evidence>
<organism evidence="5 6">
    <name type="scientific">Pseudomonas fluorescens</name>
    <dbReference type="NCBI Taxonomy" id="294"/>
    <lineage>
        <taxon>Bacteria</taxon>
        <taxon>Pseudomonadati</taxon>
        <taxon>Pseudomonadota</taxon>
        <taxon>Gammaproteobacteria</taxon>
        <taxon>Pseudomonadales</taxon>
        <taxon>Pseudomonadaceae</taxon>
        <taxon>Pseudomonas</taxon>
    </lineage>
</organism>
<dbReference type="RefSeq" id="WP_115284062.1">
    <property type="nucleotide sequence ID" value="NZ_UGUS01000002.1"/>
</dbReference>
<evidence type="ECO:0000313" key="5">
    <source>
        <dbReference type="EMBL" id="SUD28299.1"/>
    </source>
</evidence>
<accession>A0A379I777</accession>
<evidence type="ECO:0000256" key="1">
    <source>
        <dbReference type="ARBA" id="ARBA00010923"/>
    </source>
</evidence>
<dbReference type="PANTHER" id="PTHR43140:SF1">
    <property type="entry name" value="TYPE I RESTRICTION ENZYME ECOKI SPECIFICITY SUBUNIT"/>
    <property type="match status" value="1"/>
</dbReference>
<dbReference type="AlphaFoldDB" id="A0A379I777"/>
<protein>
    <submittedName>
        <fullName evidence="5">Restriction modification system, type I</fullName>
    </submittedName>
</protein>
<keyword evidence="3" id="KW-0238">DNA-binding</keyword>
<dbReference type="InterPro" id="IPR000055">
    <property type="entry name" value="Restrct_endonuc_typeI_TRD"/>
</dbReference>
<name>A0A379I777_PSEFL</name>
<dbReference type="Pfam" id="PF01420">
    <property type="entry name" value="Methylase_S"/>
    <property type="match status" value="2"/>
</dbReference>
<dbReference type="PANTHER" id="PTHR43140">
    <property type="entry name" value="TYPE-1 RESTRICTION ENZYME ECOKI SPECIFICITY PROTEIN"/>
    <property type="match status" value="1"/>
</dbReference>
<evidence type="ECO:0000256" key="3">
    <source>
        <dbReference type="ARBA" id="ARBA00023125"/>
    </source>
</evidence>
<dbReference type="Gene3D" id="3.90.220.20">
    <property type="entry name" value="DNA methylase specificity domains"/>
    <property type="match status" value="2"/>
</dbReference>
<gene>
    <name evidence="5" type="ORF">NCTC10392_00776</name>
</gene>
<dbReference type="InterPro" id="IPR044946">
    <property type="entry name" value="Restrct_endonuc_typeI_TRD_sf"/>
</dbReference>
<feature type="domain" description="Type I restriction modification DNA specificity" evidence="4">
    <location>
        <begin position="243"/>
        <end position="396"/>
    </location>
</feature>
<sequence>MSGVNLLEKLLDGVAVEWTALGELTLSTTNIKWRNANRTYRYIDLTSVNIETKTIIEAPEITQSNAPSRAQKLVEKNDVIFATTRPAQQRYCLIDDEYAGEVASTGYCVLRAKRAEVLPKWILHWIASSDFKAYIEENQSGSAYPAISDAKVKGFKIPIPCPENREKSLEIQAEIVRILDAFTELTTEITAELSAELSARKKQYNYYRDQLLSFEDGDVEWRTLSQCCNSIADGDHQAPQKTESGIPFITISDVSAASQINFNNTRFVSNSYYDGLNEKRKARTNDILYTVVGSFGIPIHIDSDKKFAFQRHIAILRPNPSVVISKYVYHALRGSNFVKQAHSVATGAAQKTITLSALNRMQIAVPPLGEQARIVAILDKFEVLTSSISEGLPHEISLRQKQYEYYRDLLLSFPTPEEVAA</sequence>
<evidence type="ECO:0000313" key="6">
    <source>
        <dbReference type="Proteomes" id="UP000255125"/>
    </source>
</evidence>
<proteinExistence type="inferred from homology"/>
<dbReference type="InterPro" id="IPR051212">
    <property type="entry name" value="Type-I_RE_S_subunit"/>
</dbReference>
<dbReference type="GO" id="GO:0003677">
    <property type="term" value="F:DNA binding"/>
    <property type="evidence" value="ECO:0007669"/>
    <property type="project" value="UniProtKB-KW"/>
</dbReference>
<dbReference type="OrthoDB" id="9798929at2"/>
<dbReference type="CDD" id="cd17246">
    <property type="entry name" value="RMtype1_S_SonII-TRD2-CR2_like"/>
    <property type="match status" value="1"/>
</dbReference>
<feature type="domain" description="Type I restriction modification DNA specificity" evidence="4">
    <location>
        <begin position="42"/>
        <end position="197"/>
    </location>
</feature>
<dbReference type="EMBL" id="UGUS01000002">
    <property type="protein sequence ID" value="SUD28299.1"/>
    <property type="molecule type" value="Genomic_DNA"/>
</dbReference>
<reference evidence="5 6" key="1">
    <citation type="submission" date="2018-06" db="EMBL/GenBank/DDBJ databases">
        <authorList>
            <consortium name="Pathogen Informatics"/>
            <person name="Doyle S."/>
        </authorList>
    </citation>
    <scope>NUCLEOTIDE SEQUENCE [LARGE SCALE GENOMIC DNA]</scope>
    <source>
        <strain evidence="5 6">NCTC10392</strain>
    </source>
</reference>
<comment type="similarity">
    <text evidence="1">Belongs to the type-I restriction system S methylase family.</text>
</comment>
<evidence type="ECO:0000256" key="2">
    <source>
        <dbReference type="ARBA" id="ARBA00022747"/>
    </source>
</evidence>
<dbReference type="GO" id="GO:0009307">
    <property type="term" value="P:DNA restriction-modification system"/>
    <property type="evidence" value="ECO:0007669"/>
    <property type="project" value="UniProtKB-KW"/>
</dbReference>